<feature type="region of interest" description="Disordered" evidence="2">
    <location>
        <begin position="72"/>
        <end position="114"/>
    </location>
</feature>
<dbReference type="RefSeq" id="XP_007779621.1">
    <property type="nucleotide sequence ID" value="XM_007781431.1"/>
</dbReference>
<feature type="compositionally biased region" description="Basic residues" evidence="2">
    <location>
        <begin position="37"/>
        <end position="59"/>
    </location>
</feature>
<reference evidence="5" key="1">
    <citation type="submission" date="2012-06" db="EMBL/GenBank/DDBJ databases">
        <title>The genome sequence of Coniosporium apollinis CBS 100218.</title>
        <authorList>
            <consortium name="The Broad Institute Genome Sequencing Platform"/>
            <person name="Cuomo C."/>
            <person name="Gorbushina A."/>
            <person name="Noack S."/>
            <person name="Walker B."/>
            <person name="Young S.K."/>
            <person name="Zeng Q."/>
            <person name="Gargeya S."/>
            <person name="Fitzgerald M."/>
            <person name="Haas B."/>
            <person name="Abouelleil A."/>
            <person name="Alvarado L."/>
            <person name="Arachchi H.M."/>
            <person name="Berlin A.M."/>
            <person name="Chapman S.B."/>
            <person name="Goldberg J."/>
            <person name="Griggs A."/>
            <person name="Gujja S."/>
            <person name="Hansen M."/>
            <person name="Howarth C."/>
            <person name="Imamovic A."/>
            <person name="Larimer J."/>
            <person name="McCowan C."/>
            <person name="Montmayeur A."/>
            <person name="Murphy C."/>
            <person name="Neiman D."/>
            <person name="Pearson M."/>
            <person name="Priest M."/>
            <person name="Roberts A."/>
            <person name="Saif S."/>
            <person name="Shea T."/>
            <person name="Sisk P."/>
            <person name="Sykes S."/>
            <person name="Wortman J."/>
            <person name="Nusbaum C."/>
            <person name="Birren B."/>
        </authorList>
    </citation>
    <scope>NUCLEOTIDE SEQUENCE [LARGE SCALE GENOMIC DNA]</scope>
    <source>
        <strain evidence="5">CBS 100218</strain>
    </source>
</reference>
<keyword evidence="3" id="KW-1133">Transmembrane helix</keyword>
<name>R7YR72_CONA1</name>
<evidence type="ECO:0000313" key="4">
    <source>
        <dbReference type="EMBL" id="EON64304.1"/>
    </source>
</evidence>
<dbReference type="eggNOG" id="ENOG502S40Z">
    <property type="taxonomic scope" value="Eukaryota"/>
</dbReference>
<accession>R7YR72</accession>
<dbReference type="EMBL" id="JH767567">
    <property type="protein sequence ID" value="EON64304.1"/>
    <property type="molecule type" value="Genomic_DNA"/>
</dbReference>
<dbReference type="OMA" id="ECKRETV"/>
<keyword evidence="5" id="KW-1185">Reference proteome</keyword>
<gene>
    <name evidence="4" type="ORF">W97_03535</name>
</gene>
<dbReference type="OrthoDB" id="5419542at2759"/>
<dbReference type="STRING" id="1168221.R7YR72"/>
<evidence type="ECO:0000313" key="5">
    <source>
        <dbReference type="Proteomes" id="UP000016924"/>
    </source>
</evidence>
<keyword evidence="3" id="KW-0472">Membrane</keyword>
<organism evidence="4 5">
    <name type="scientific">Coniosporium apollinis (strain CBS 100218)</name>
    <name type="common">Rock-inhabiting black yeast</name>
    <dbReference type="NCBI Taxonomy" id="1168221"/>
    <lineage>
        <taxon>Eukaryota</taxon>
        <taxon>Fungi</taxon>
        <taxon>Dikarya</taxon>
        <taxon>Ascomycota</taxon>
        <taxon>Pezizomycotina</taxon>
        <taxon>Dothideomycetes</taxon>
        <taxon>Dothideomycetes incertae sedis</taxon>
        <taxon>Coniosporium</taxon>
    </lineage>
</organism>
<sequence length="362" mass="40392">MTSPDRPKPPPILHSHATHPKLTAPARAATALETRTPKKSHLHSLHHHHHHHHKNHNHHVRDAVQSAVQLYHPSPFGDTTKQPKHGSSDTAPSSVPSVSGSRRGSLGILGESVEHRGAVQIPRVVRPEDVEVERQRNEKREEELRTSLQTLSEHSLRATRQLDDTYYSILEKASVLQSTIDRLQQLSTRMKELHSEFEGETDELGADIQAQIDGFGGFSHQKEKVQELENRVKAGRERTGALTARLEDASKRIDARKELEAEWQAAARRRMKVFWSIVGAVIALITLTVLVYSARTSSSQGSTLGVPRPKHTLDFERVSIPPPVKELLGSIRTPSSSSPTQLPVFTGLSAEDDPRLRIFDEL</sequence>
<evidence type="ECO:0000256" key="3">
    <source>
        <dbReference type="SAM" id="Phobius"/>
    </source>
</evidence>
<dbReference type="GeneID" id="19900846"/>
<feature type="transmembrane region" description="Helical" evidence="3">
    <location>
        <begin position="273"/>
        <end position="294"/>
    </location>
</feature>
<feature type="coiled-coil region" evidence="1">
    <location>
        <begin position="176"/>
        <end position="238"/>
    </location>
</feature>
<feature type="region of interest" description="Disordered" evidence="2">
    <location>
        <begin position="1"/>
        <end position="60"/>
    </location>
</feature>
<evidence type="ECO:0000256" key="1">
    <source>
        <dbReference type="SAM" id="Coils"/>
    </source>
</evidence>
<dbReference type="HOGENOM" id="CLU_052208_0_0_1"/>
<keyword evidence="1" id="KW-0175">Coiled coil</keyword>
<evidence type="ECO:0000256" key="2">
    <source>
        <dbReference type="SAM" id="MobiDB-lite"/>
    </source>
</evidence>
<keyword evidence="3" id="KW-0812">Transmembrane</keyword>
<proteinExistence type="predicted"/>
<dbReference type="AlphaFoldDB" id="R7YR72"/>
<feature type="compositionally biased region" description="Low complexity" evidence="2">
    <location>
        <begin position="92"/>
        <end position="105"/>
    </location>
</feature>
<protein>
    <submittedName>
        <fullName evidence="4">Uncharacterized protein</fullName>
    </submittedName>
</protein>
<dbReference type="Proteomes" id="UP000016924">
    <property type="component" value="Unassembled WGS sequence"/>
</dbReference>